<evidence type="ECO:0000256" key="4">
    <source>
        <dbReference type="ARBA" id="ARBA00022840"/>
    </source>
</evidence>
<dbReference type="Pfam" id="PF07603">
    <property type="entry name" value="Lcl_C"/>
    <property type="match status" value="1"/>
</dbReference>
<dbReference type="RefSeq" id="WP_172961787.1">
    <property type="nucleotide sequence ID" value="NZ_AP017378.1"/>
</dbReference>
<dbReference type="Proteomes" id="UP000269883">
    <property type="component" value="Chromosome"/>
</dbReference>
<keyword evidence="8" id="KW-0723">Serine/threonine-protein kinase</keyword>
<dbReference type="SMART" id="SM00220">
    <property type="entry name" value="S_TKc"/>
    <property type="match status" value="1"/>
</dbReference>
<evidence type="ECO:0000256" key="3">
    <source>
        <dbReference type="ARBA" id="ARBA00022777"/>
    </source>
</evidence>
<proteinExistence type="predicted"/>
<name>A0A2Z6B2T5_9BACT</name>
<evidence type="ECO:0000256" key="2">
    <source>
        <dbReference type="ARBA" id="ARBA00022741"/>
    </source>
</evidence>
<dbReference type="Pfam" id="PF00069">
    <property type="entry name" value="Pkinase"/>
    <property type="match status" value="1"/>
</dbReference>
<evidence type="ECO:0000313" key="9">
    <source>
        <dbReference type="Proteomes" id="UP000269883"/>
    </source>
</evidence>
<dbReference type="GO" id="GO:0005524">
    <property type="term" value="F:ATP binding"/>
    <property type="evidence" value="ECO:0007669"/>
    <property type="project" value="UniProtKB-UniRule"/>
</dbReference>
<dbReference type="InterPro" id="IPR011460">
    <property type="entry name" value="Lcl_C"/>
</dbReference>
<dbReference type="AlphaFoldDB" id="A0A2Z6B2T5"/>
<organism evidence="8 9">
    <name type="scientific">Desulfovibrio ferrophilus</name>
    <dbReference type="NCBI Taxonomy" id="241368"/>
    <lineage>
        <taxon>Bacteria</taxon>
        <taxon>Pseudomonadati</taxon>
        <taxon>Thermodesulfobacteriota</taxon>
        <taxon>Desulfovibrionia</taxon>
        <taxon>Desulfovibrionales</taxon>
        <taxon>Desulfovibrionaceae</taxon>
        <taxon>Desulfovibrio</taxon>
    </lineage>
</organism>
<dbReference type="PROSITE" id="PS00107">
    <property type="entry name" value="PROTEIN_KINASE_ATP"/>
    <property type="match status" value="1"/>
</dbReference>
<feature type="domain" description="Protein kinase" evidence="7">
    <location>
        <begin position="7"/>
        <end position="283"/>
    </location>
</feature>
<feature type="region of interest" description="Disordered" evidence="6">
    <location>
        <begin position="281"/>
        <end position="302"/>
    </location>
</feature>
<dbReference type="InterPro" id="IPR000719">
    <property type="entry name" value="Prot_kinase_dom"/>
</dbReference>
<dbReference type="InterPro" id="IPR017441">
    <property type="entry name" value="Protein_kinase_ATP_BS"/>
</dbReference>
<dbReference type="InterPro" id="IPR008271">
    <property type="entry name" value="Ser/Thr_kinase_AS"/>
</dbReference>
<accession>A0A2Z6B2T5</accession>
<dbReference type="PROSITE" id="PS50011">
    <property type="entry name" value="PROTEIN_KINASE_DOM"/>
    <property type="match status" value="1"/>
</dbReference>
<evidence type="ECO:0000259" key="7">
    <source>
        <dbReference type="PROSITE" id="PS50011"/>
    </source>
</evidence>
<dbReference type="SUPFAM" id="SSF56112">
    <property type="entry name" value="Protein kinase-like (PK-like)"/>
    <property type="match status" value="1"/>
</dbReference>
<keyword evidence="1" id="KW-0808">Transferase</keyword>
<dbReference type="Gene3D" id="1.10.510.10">
    <property type="entry name" value="Transferase(Phosphotransferase) domain 1"/>
    <property type="match status" value="1"/>
</dbReference>
<dbReference type="PANTHER" id="PTHR43289">
    <property type="entry name" value="MITOGEN-ACTIVATED PROTEIN KINASE KINASE KINASE 20-RELATED"/>
    <property type="match status" value="1"/>
</dbReference>
<dbReference type="PROSITE" id="PS00108">
    <property type="entry name" value="PROTEIN_KINASE_ST"/>
    <property type="match status" value="1"/>
</dbReference>
<evidence type="ECO:0000256" key="1">
    <source>
        <dbReference type="ARBA" id="ARBA00022679"/>
    </source>
</evidence>
<dbReference type="EMBL" id="AP017378">
    <property type="protein sequence ID" value="BBD09801.1"/>
    <property type="molecule type" value="Genomic_DNA"/>
</dbReference>
<sequence length="455" mass="50548">MKTIGKYQILGLLGRGGMGTVYKARHPELGHIVALKLLAPMDMVEAIVGMDELTRRFEAEARTMAGLNHENIATVWDLERDERGRSFFIMDYFCNNVGAVIGETYRVEAPSRVLRIDRAADIVRQTLEGLARLHAAGIVHRDMKPFNLLLTSSGGVRIIDFGLSKLRHEPLQLHGSEKVGSPYYAPPEQEEDAEAVGPTADLFSVGVMFQRMLTGRLPQLSCDPPSACNPDLDDDWDKFLSRAVAETPAERFQSAREMIEALDGLMDEWRARSANSCALPPELNDSAMGAEGGKGQPEFPRSEPIKTGPHAGPEALGLDELWRPRQYSRNEFKDRGDDTVLDQSSGLLWEQGASEYPLTRGEAQAYVQGLNAESYAGCSAWRLPTVEELKTLLTPVTQGSDFCVQPVFDTSRTRLWSCDRRTFIQSWSADTELGFISHHDDTCHNYARAVCSLGR</sequence>
<keyword evidence="9" id="KW-1185">Reference proteome</keyword>
<protein>
    <submittedName>
        <fullName evidence="8">Serine/threonine protein kinase</fullName>
    </submittedName>
</protein>
<dbReference type="PANTHER" id="PTHR43289:SF6">
    <property type="entry name" value="SERINE_THREONINE-PROTEIN KINASE NEKL-3"/>
    <property type="match status" value="1"/>
</dbReference>
<keyword evidence="3 8" id="KW-0418">Kinase</keyword>
<keyword evidence="2 5" id="KW-0547">Nucleotide-binding</keyword>
<gene>
    <name evidence="8" type="ORF">DFE_3075</name>
</gene>
<dbReference type="GO" id="GO:0004674">
    <property type="term" value="F:protein serine/threonine kinase activity"/>
    <property type="evidence" value="ECO:0007669"/>
    <property type="project" value="UniProtKB-KW"/>
</dbReference>
<evidence type="ECO:0000313" key="8">
    <source>
        <dbReference type="EMBL" id="BBD09801.1"/>
    </source>
</evidence>
<dbReference type="Gene3D" id="3.30.200.20">
    <property type="entry name" value="Phosphorylase Kinase, domain 1"/>
    <property type="match status" value="1"/>
</dbReference>
<evidence type="ECO:0000256" key="6">
    <source>
        <dbReference type="SAM" id="MobiDB-lite"/>
    </source>
</evidence>
<dbReference type="CDD" id="cd14014">
    <property type="entry name" value="STKc_PknB_like"/>
    <property type="match status" value="1"/>
</dbReference>
<keyword evidence="4 5" id="KW-0067">ATP-binding</keyword>
<feature type="binding site" evidence="5">
    <location>
        <position position="36"/>
    </location>
    <ligand>
        <name>ATP</name>
        <dbReference type="ChEBI" id="CHEBI:30616"/>
    </ligand>
</feature>
<dbReference type="KEGG" id="dfl:DFE_3075"/>
<reference evidence="8 9" key="1">
    <citation type="journal article" date="2018" name="Sci. Adv.">
        <title>Multi-heme cytochromes provide a pathway for survival in energy-limited environments.</title>
        <authorList>
            <person name="Deng X."/>
            <person name="Dohmae N."/>
            <person name="Nealson K.H."/>
            <person name="Hashimoto K."/>
            <person name="Okamoto A."/>
        </authorList>
    </citation>
    <scope>NUCLEOTIDE SEQUENCE [LARGE SCALE GENOMIC DNA]</scope>
    <source>
        <strain evidence="8 9">IS5</strain>
    </source>
</reference>
<dbReference type="InterPro" id="IPR011009">
    <property type="entry name" value="Kinase-like_dom_sf"/>
</dbReference>
<evidence type="ECO:0000256" key="5">
    <source>
        <dbReference type="PROSITE-ProRule" id="PRU10141"/>
    </source>
</evidence>